<dbReference type="InterPro" id="IPR010879">
    <property type="entry name" value="DUF1508"/>
</dbReference>
<evidence type="ECO:0000313" key="6">
    <source>
        <dbReference type="Proteomes" id="UP000199062"/>
    </source>
</evidence>
<keyword evidence="2" id="KW-0812">Transmembrane</keyword>
<proteinExistence type="predicted"/>
<dbReference type="EMBL" id="FOZK01000005">
    <property type="protein sequence ID" value="SFS11487.1"/>
    <property type="molecule type" value="Genomic_DNA"/>
</dbReference>
<feature type="transmembrane region" description="Helical" evidence="2">
    <location>
        <begin position="26"/>
        <end position="48"/>
    </location>
</feature>
<dbReference type="PANTHER" id="PTHR40606">
    <property type="match status" value="1"/>
</dbReference>
<dbReference type="Gene3D" id="3.30.160.160">
    <property type="entry name" value="YegP-like"/>
    <property type="match status" value="1"/>
</dbReference>
<feature type="transmembrane region" description="Helical" evidence="2">
    <location>
        <begin position="118"/>
        <end position="140"/>
    </location>
</feature>
<reference evidence="5 6" key="1">
    <citation type="submission" date="2016-10" db="EMBL/GenBank/DDBJ databases">
        <authorList>
            <person name="de Groot N.N."/>
        </authorList>
    </citation>
    <scope>NUCLEOTIDE SEQUENCE [LARGE SCALE GENOMIC DNA]</scope>
    <source>
        <strain evidence="5 6">CGMCC 1.10457</strain>
    </source>
</reference>
<dbReference type="InterPro" id="IPR051141">
    <property type="entry name" value="UPF0339_domain"/>
</dbReference>
<sequence length="508" mass="54795">MAMKAPGPLADWYQARIGTPSTGDEVLGYWIFSLGIILGTLGLVQFFFSPANSAFRMLGYLMGAVGLVALIIGPTIRLPLSRRATTLSSVGAVACLAAIAWFLLVYPGNWERPVGHVGVVSLYAAGLVLTAVGAVFAPILTGPRGTLEETTAAVEAAEAERDALGEDLSARDAALADVLADRDATAAELAVARETIAGHEESKAAFELYEDKSGQWRWRLRHRNTNIVADSGEGYASRQKAMQGLQSVRSNALGAAVTVHEVEADAVDEPPEILVAESQGTFEYYEDKGGQFRWRLRHDNGEVVADSGEGYASKSNVRRAMDTIRRVADGAVALEIDPVGFEVYADAGGQYRWRLLHRNGNILADSGEGYVSRSNARRAVDTVREVAADADNFDLYEDHAGETRWRLVAGNGETVADSGEGYASKSNAEDAVERVSSYAPEADALDVGAAAFEIYEDRAEEYRWRLRARNGETVADSGEGYSRRAEARAAVDRVKRHVPGADEESVEN</sequence>
<dbReference type="InterPro" id="IPR055563">
    <property type="entry name" value="CdpA_N"/>
</dbReference>
<keyword evidence="6" id="KW-1185">Reference proteome</keyword>
<dbReference type="Pfam" id="PF23600">
    <property type="entry name" value="CdpA_N"/>
    <property type="match status" value="1"/>
</dbReference>
<evidence type="ECO:0000256" key="2">
    <source>
        <dbReference type="SAM" id="Phobius"/>
    </source>
</evidence>
<feature type="domain" description="DUF1508" evidence="3">
    <location>
        <begin position="457"/>
        <end position="502"/>
    </location>
</feature>
<keyword evidence="2" id="KW-0472">Membrane</keyword>
<keyword evidence="2" id="KW-1133">Transmembrane helix</keyword>
<feature type="domain" description="DUF1508" evidence="3">
    <location>
        <begin position="211"/>
        <end position="257"/>
    </location>
</feature>
<feature type="transmembrane region" description="Helical" evidence="2">
    <location>
        <begin position="54"/>
        <end position="72"/>
    </location>
</feature>
<feature type="domain" description="Cell division protein A N-terminal" evidence="4">
    <location>
        <begin position="9"/>
        <end position="143"/>
    </location>
</feature>
<feature type="domain" description="DUF1508" evidence="3">
    <location>
        <begin position="287"/>
        <end position="331"/>
    </location>
</feature>
<feature type="domain" description="DUF1508" evidence="3">
    <location>
        <begin position="346"/>
        <end position="394"/>
    </location>
</feature>
<evidence type="ECO:0000313" key="5">
    <source>
        <dbReference type="EMBL" id="SFS11487.1"/>
    </source>
</evidence>
<dbReference type="AlphaFoldDB" id="A0A1I6M731"/>
<feature type="transmembrane region" description="Helical" evidence="2">
    <location>
        <begin position="84"/>
        <end position="106"/>
    </location>
</feature>
<feature type="domain" description="DUF1508" evidence="3">
    <location>
        <begin position="398"/>
        <end position="444"/>
    </location>
</feature>
<gene>
    <name evidence="5" type="ORF">SAMN05216559_3876</name>
</gene>
<dbReference type="Gene3D" id="2.30.29.80">
    <property type="match status" value="3"/>
</dbReference>
<protein>
    <submittedName>
        <fullName evidence="5">Uncharacterized conserved protein YegP, UPF0339 family</fullName>
    </submittedName>
</protein>
<evidence type="ECO:0000256" key="1">
    <source>
        <dbReference type="SAM" id="MobiDB-lite"/>
    </source>
</evidence>
<accession>A0A1I6M731</accession>
<feature type="compositionally biased region" description="Basic and acidic residues" evidence="1">
    <location>
        <begin position="481"/>
        <end position="493"/>
    </location>
</feature>
<evidence type="ECO:0000259" key="4">
    <source>
        <dbReference type="Pfam" id="PF23600"/>
    </source>
</evidence>
<feature type="region of interest" description="Disordered" evidence="1">
    <location>
        <begin position="475"/>
        <end position="508"/>
    </location>
</feature>
<organism evidence="5 6">
    <name type="scientific">Halomicrobium zhouii</name>
    <dbReference type="NCBI Taxonomy" id="767519"/>
    <lineage>
        <taxon>Archaea</taxon>
        <taxon>Methanobacteriati</taxon>
        <taxon>Methanobacteriota</taxon>
        <taxon>Stenosarchaea group</taxon>
        <taxon>Halobacteria</taxon>
        <taxon>Halobacteriales</taxon>
        <taxon>Haloarculaceae</taxon>
        <taxon>Halomicrobium</taxon>
    </lineage>
</organism>
<dbReference type="PANTHER" id="PTHR40606:SF1">
    <property type="entry name" value="UPF0339 PROTEIN YEGP"/>
    <property type="match status" value="1"/>
</dbReference>
<dbReference type="Proteomes" id="UP000199062">
    <property type="component" value="Unassembled WGS sequence"/>
</dbReference>
<dbReference type="Pfam" id="PF07411">
    <property type="entry name" value="DUF1508"/>
    <property type="match status" value="5"/>
</dbReference>
<dbReference type="SUPFAM" id="SSF160113">
    <property type="entry name" value="YegP-like"/>
    <property type="match status" value="5"/>
</dbReference>
<dbReference type="InterPro" id="IPR036913">
    <property type="entry name" value="YegP-like_sf"/>
</dbReference>
<name>A0A1I6M731_9EURY</name>
<dbReference type="STRING" id="767519.SAMN05216559_3876"/>
<dbReference type="OrthoDB" id="108721at2157"/>
<evidence type="ECO:0000259" key="3">
    <source>
        <dbReference type="Pfam" id="PF07411"/>
    </source>
</evidence>
<dbReference type="NCBIfam" id="NF041908">
    <property type="entry name" value="HVO_2922"/>
    <property type="match status" value="1"/>
</dbReference>